<dbReference type="InterPro" id="IPR020904">
    <property type="entry name" value="Sc_DH/Rdtase_CS"/>
</dbReference>
<dbReference type="KEGG" id="sroi:IAG44_41455"/>
<protein>
    <submittedName>
        <fullName evidence="5">SDR family oxidoreductase</fullName>
    </submittedName>
</protein>
<feature type="domain" description="FAD-binding" evidence="4">
    <location>
        <begin position="11"/>
        <end position="340"/>
    </location>
</feature>
<sequence>MADAPQTGTPDTDVVVVGAGPAGLMLAGELRRGGARVIVLEQLAEPTTESRASTLHARTMEILAERGLLERLGPLPGGPGHFGGLPLDLTAADPGHPYAGQWKCPQTRIEAVLQEWAGALGADVRRGRAVTGLLQHPDRVDVVAAGPGGRPERLSAAYLVGCDGERSTVRQLAGFDFPGRPATREMLRADITGVRIPDRRFERHPAGLATAFRWPDGTTRVMVHRYGRTPRSRTRRPEFAEIAAAWAEVTGEDISGATALWRGVFDDTLRQAARYRLHRVFLAGDAAHVQMPVGGQALNLGLQDSASLGPRLAARITGAAGEPVLDGYHEERHPAGRRALTGIQAQARLLLGGPEVEGLRSLFGELLRLDTVRTHLARGISGLGAPPPATTPSPPAAALTTRDTTRERSDMTRLTGKTALVTGSSRGIGKATALRLAREGALVAVHYAANQDAADETVALIQKEGGRAFPVRAPLGVPGDVHELFLGLEAGLKEHTDGTVLDILVNNAGATSATGNAPEDVTPEDFDHYVAVNAKAPFFIVQRALTLLPDGGRIINISSGLTRFANPEQMAYAMTKGALEQLTLHLARHLAPRRITVNTVAPGITDNGGPVFDIPEAVEQMAQLSAFKRVGEAGDVADVITFLATDEARWITGAFIDATGGTLLG</sequence>
<dbReference type="PANTHER" id="PTHR43639">
    <property type="entry name" value="OXIDOREDUCTASE, SHORT-CHAIN DEHYDROGENASE/REDUCTASE FAMILY (AFU_ORTHOLOGUE AFUA_5G02870)"/>
    <property type="match status" value="1"/>
</dbReference>
<dbReference type="PANTHER" id="PTHR43639:SF1">
    <property type="entry name" value="SHORT-CHAIN DEHYDROGENASE_REDUCTASE FAMILY PROTEIN"/>
    <property type="match status" value="1"/>
</dbReference>
<dbReference type="SUPFAM" id="SSF51905">
    <property type="entry name" value="FAD/NAD(P)-binding domain"/>
    <property type="match status" value="1"/>
</dbReference>
<feature type="region of interest" description="Disordered" evidence="3">
    <location>
        <begin position="380"/>
        <end position="406"/>
    </location>
</feature>
<keyword evidence="2" id="KW-0560">Oxidoreductase</keyword>
<dbReference type="PROSITE" id="PS00061">
    <property type="entry name" value="ADH_SHORT"/>
    <property type="match status" value="1"/>
</dbReference>
<evidence type="ECO:0000256" key="1">
    <source>
        <dbReference type="ARBA" id="ARBA00006484"/>
    </source>
</evidence>
<reference evidence="5 6" key="1">
    <citation type="submission" date="2020-08" db="EMBL/GenBank/DDBJ databases">
        <title>A novel species.</title>
        <authorList>
            <person name="Gao J."/>
        </authorList>
    </citation>
    <scope>NUCLEOTIDE SEQUENCE [LARGE SCALE GENOMIC DNA]</scope>
    <source>
        <strain evidence="5 6">CRXT-G-22</strain>
    </source>
</reference>
<dbReference type="GO" id="GO:0071949">
    <property type="term" value="F:FAD binding"/>
    <property type="evidence" value="ECO:0007669"/>
    <property type="project" value="InterPro"/>
</dbReference>
<evidence type="ECO:0000259" key="4">
    <source>
        <dbReference type="Pfam" id="PF01494"/>
    </source>
</evidence>
<dbReference type="GO" id="GO:0016491">
    <property type="term" value="F:oxidoreductase activity"/>
    <property type="evidence" value="ECO:0007669"/>
    <property type="project" value="UniProtKB-KW"/>
</dbReference>
<dbReference type="Gene3D" id="3.40.50.720">
    <property type="entry name" value="NAD(P)-binding Rossmann-like Domain"/>
    <property type="match status" value="1"/>
</dbReference>
<keyword evidence="6" id="KW-1185">Reference proteome</keyword>
<comment type="similarity">
    <text evidence="1">Belongs to the short-chain dehydrogenases/reductases (SDR) family.</text>
</comment>
<dbReference type="Gene3D" id="3.50.50.60">
    <property type="entry name" value="FAD/NAD(P)-binding domain"/>
    <property type="match status" value="1"/>
</dbReference>
<dbReference type="InterPro" id="IPR002347">
    <property type="entry name" value="SDR_fam"/>
</dbReference>
<accession>A0A7H0IR25</accession>
<dbReference type="Pfam" id="PF13561">
    <property type="entry name" value="adh_short_C2"/>
    <property type="match status" value="1"/>
</dbReference>
<dbReference type="Gene3D" id="3.30.70.2450">
    <property type="match status" value="1"/>
</dbReference>
<dbReference type="Proteomes" id="UP000516052">
    <property type="component" value="Chromosome"/>
</dbReference>
<feature type="compositionally biased region" description="Pro residues" evidence="3">
    <location>
        <begin position="385"/>
        <end position="395"/>
    </location>
</feature>
<gene>
    <name evidence="5" type="ORF">IAG44_41455</name>
</gene>
<dbReference type="SUPFAM" id="SSF51735">
    <property type="entry name" value="NAD(P)-binding Rossmann-fold domains"/>
    <property type="match status" value="1"/>
</dbReference>
<evidence type="ECO:0000256" key="3">
    <source>
        <dbReference type="SAM" id="MobiDB-lite"/>
    </source>
</evidence>
<name>A0A7H0IR25_9ACTN</name>
<organism evidence="5 6">
    <name type="scientific">Streptomyces roseirectus</name>
    <dbReference type="NCBI Taxonomy" id="2768066"/>
    <lineage>
        <taxon>Bacteria</taxon>
        <taxon>Bacillati</taxon>
        <taxon>Actinomycetota</taxon>
        <taxon>Actinomycetes</taxon>
        <taxon>Kitasatosporales</taxon>
        <taxon>Streptomycetaceae</taxon>
        <taxon>Streptomyces</taxon>
    </lineage>
</organism>
<evidence type="ECO:0000313" key="6">
    <source>
        <dbReference type="Proteomes" id="UP000516052"/>
    </source>
</evidence>
<proteinExistence type="inferred from homology"/>
<dbReference type="EMBL" id="CP060828">
    <property type="protein sequence ID" value="QNP75241.1"/>
    <property type="molecule type" value="Genomic_DNA"/>
</dbReference>
<evidence type="ECO:0000313" key="5">
    <source>
        <dbReference type="EMBL" id="QNP75241.1"/>
    </source>
</evidence>
<dbReference type="Pfam" id="PF01494">
    <property type="entry name" value="FAD_binding_3"/>
    <property type="match status" value="1"/>
</dbReference>
<dbReference type="InterPro" id="IPR036188">
    <property type="entry name" value="FAD/NAD-bd_sf"/>
</dbReference>
<evidence type="ECO:0000256" key="2">
    <source>
        <dbReference type="ARBA" id="ARBA00023002"/>
    </source>
</evidence>
<dbReference type="InterPro" id="IPR002938">
    <property type="entry name" value="FAD-bd"/>
</dbReference>
<dbReference type="RefSeq" id="WP_187752162.1">
    <property type="nucleotide sequence ID" value="NZ_CP060828.1"/>
</dbReference>
<dbReference type="InterPro" id="IPR036291">
    <property type="entry name" value="NAD(P)-bd_dom_sf"/>
</dbReference>
<dbReference type="AlphaFoldDB" id="A0A7H0IR25"/>
<dbReference type="FunFam" id="3.40.50.720:FF:000084">
    <property type="entry name" value="Short-chain dehydrogenase reductase"/>
    <property type="match status" value="1"/>
</dbReference>
<dbReference type="PRINTS" id="PR00420">
    <property type="entry name" value="RNGMNOXGNASE"/>
</dbReference>